<dbReference type="EMBL" id="VSRR010002122">
    <property type="protein sequence ID" value="MPC29709.1"/>
    <property type="molecule type" value="Genomic_DNA"/>
</dbReference>
<organism evidence="2 3">
    <name type="scientific">Portunus trituberculatus</name>
    <name type="common">Swimming crab</name>
    <name type="synonym">Neptunus trituberculatus</name>
    <dbReference type="NCBI Taxonomy" id="210409"/>
    <lineage>
        <taxon>Eukaryota</taxon>
        <taxon>Metazoa</taxon>
        <taxon>Ecdysozoa</taxon>
        <taxon>Arthropoda</taxon>
        <taxon>Crustacea</taxon>
        <taxon>Multicrustacea</taxon>
        <taxon>Malacostraca</taxon>
        <taxon>Eumalacostraca</taxon>
        <taxon>Eucarida</taxon>
        <taxon>Decapoda</taxon>
        <taxon>Pleocyemata</taxon>
        <taxon>Brachyura</taxon>
        <taxon>Eubrachyura</taxon>
        <taxon>Portunoidea</taxon>
        <taxon>Portunidae</taxon>
        <taxon>Portuninae</taxon>
        <taxon>Portunus</taxon>
    </lineage>
</organism>
<keyword evidence="3" id="KW-1185">Reference proteome</keyword>
<gene>
    <name evidence="2" type="ORF">E2C01_022955</name>
</gene>
<sequence length="80" mass="8903">MLQVKNGTQHTRKAPVEEENNITRSQDRKKETQFLPEVDVSVDVTCLLTSVMLPDTNMADLDKIFPGGGVSLLPALFQVF</sequence>
<dbReference type="Proteomes" id="UP000324222">
    <property type="component" value="Unassembled WGS sequence"/>
</dbReference>
<comment type="caution">
    <text evidence="2">The sequence shown here is derived from an EMBL/GenBank/DDBJ whole genome shotgun (WGS) entry which is preliminary data.</text>
</comment>
<dbReference type="AlphaFoldDB" id="A0A5B7E8G9"/>
<reference evidence="2 3" key="1">
    <citation type="submission" date="2019-05" db="EMBL/GenBank/DDBJ databases">
        <title>Another draft genome of Portunus trituberculatus and its Hox gene families provides insights of decapod evolution.</title>
        <authorList>
            <person name="Jeong J.-H."/>
            <person name="Song I."/>
            <person name="Kim S."/>
            <person name="Choi T."/>
            <person name="Kim D."/>
            <person name="Ryu S."/>
            <person name="Kim W."/>
        </authorList>
    </citation>
    <scope>NUCLEOTIDE SEQUENCE [LARGE SCALE GENOMIC DNA]</scope>
    <source>
        <tissue evidence="2">Muscle</tissue>
    </source>
</reference>
<feature type="region of interest" description="Disordered" evidence="1">
    <location>
        <begin position="1"/>
        <end position="30"/>
    </location>
</feature>
<evidence type="ECO:0000313" key="2">
    <source>
        <dbReference type="EMBL" id="MPC29709.1"/>
    </source>
</evidence>
<proteinExistence type="predicted"/>
<protein>
    <submittedName>
        <fullName evidence="2">Uncharacterized protein</fullName>
    </submittedName>
</protein>
<accession>A0A5B7E8G9</accession>
<name>A0A5B7E8G9_PORTR</name>
<evidence type="ECO:0000313" key="3">
    <source>
        <dbReference type="Proteomes" id="UP000324222"/>
    </source>
</evidence>
<evidence type="ECO:0000256" key="1">
    <source>
        <dbReference type="SAM" id="MobiDB-lite"/>
    </source>
</evidence>